<protein>
    <submittedName>
        <fullName evidence="1">Uncharacterized protein</fullName>
    </submittedName>
</protein>
<sequence>MNTPTASEFTPLFATRPACSPAIRDLHSFNSAPAEQLTTLLTFMTAIREMARTVVVGRPYLTPRDLFSAASRTLHTLPPPLIQDIVNSHQPIDRVPLIESAMSSGELSAHQVADLREAALGCATVQGHLFIADPRLWGSAEAVAMISTRDGARPDMSVIVERLLADVDERMLLTADAAWQLTVSHLEESNRLKLVTLVPEQD</sequence>
<reference evidence="1" key="1">
    <citation type="journal article" date="2021" name="PeerJ">
        <title>Extensive microbial diversity within the chicken gut microbiome revealed by metagenomics and culture.</title>
        <authorList>
            <person name="Gilroy R."/>
            <person name="Ravi A."/>
            <person name="Getino M."/>
            <person name="Pursley I."/>
            <person name="Horton D.L."/>
            <person name="Alikhan N.F."/>
            <person name="Baker D."/>
            <person name="Gharbi K."/>
            <person name="Hall N."/>
            <person name="Watson M."/>
            <person name="Adriaenssens E.M."/>
            <person name="Foster-Nyarko E."/>
            <person name="Jarju S."/>
            <person name="Secka A."/>
            <person name="Antonio M."/>
            <person name="Oren A."/>
            <person name="Chaudhuri R.R."/>
            <person name="La Ragione R."/>
            <person name="Hildebrand F."/>
            <person name="Pallen M.J."/>
        </authorList>
    </citation>
    <scope>NUCLEOTIDE SEQUENCE</scope>
    <source>
        <strain evidence="1">ChiHjej13B12-4958</strain>
    </source>
</reference>
<dbReference type="AlphaFoldDB" id="A0A9D2QCN7"/>
<organism evidence="1 2">
    <name type="scientific">Candidatus Corynebacterium faecigallinarum</name>
    <dbReference type="NCBI Taxonomy" id="2838528"/>
    <lineage>
        <taxon>Bacteria</taxon>
        <taxon>Bacillati</taxon>
        <taxon>Actinomycetota</taxon>
        <taxon>Actinomycetes</taxon>
        <taxon>Mycobacteriales</taxon>
        <taxon>Corynebacteriaceae</taxon>
        <taxon>Corynebacterium</taxon>
    </lineage>
</organism>
<reference evidence="1" key="2">
    <citation type="submission" date="2021-04" db="EMBL/GenBank/DDBJ databases">
        <authorList>
            <person name="Gilroy R."/>
        </authorList>
    </citation>
    <scope>NUCLEOTIDE SEQUENCE</scope>
    <source>
        <strain evidence="1">ChiHjej13B12-4958</strain>
    </source>
</reference>
<dbReference type="Gene3D" id="1.10.3330.10">
    <property type="entry name" value="Oxo-4-hydroxy-4-carboxy-5-ureidoimidazoline decarboxylase"/>
    <property type="match status" value="1"/>
</dbReference>
<dbReference type="SUPFAM" id="SSF158694">
    <property type="entry name" value="UraD-Like"/>
    <property type="match status" value="1"/>
</dbReference>
<proteinExistence type="predicted"/>
<dbReference type="Proteomes" id="UP000823858">
    <property type="component" value="Unassembled WGS sequence"/>
</dbReference>
<evidence type="ECO:0000313" key="1">
    <source>
        <dbReference type="EMBL" id="HJC84006.1"/>
    </source>
</evidence>
<dbReference type="InterPro" id="IPR036778">
    <property type="entry name" value="OHCU_decarboxylase_sf"/>
</dbReference>
<evidence type="ECO:0000313" key="2">
    <source>
        <dbReference type="Proteomes" id="UP000823858"/>
    </source>
</evidence>
<comment type="caution">
    <text evidence="1">The sequence shown here is derived from an EMBL/GenBank/DDBJ whole genome shotgun (WGS) entry which is preliminary data.</text>
</comment>
<accession>A0A9D2QCN7</accession>
<dbReference type="EMBL" id="DWVP01000001">
    <property type="protein sequence ID" value="HJC84006.1"/>
    <property type="molecule type" value="Genomic_DNA"/>
</dbReference>
<gene>
    <name evidence="1" type="ORF">H9751_00305</name>
</gene>
<name>A0A9D2QCN7_9CORY</name>